<keyword evidence="2" id="KW-0378">Hydrolase</keyword>
<dbReference type="GO" id="GO:0047429">
    <property type="term" value="F:nucleoside triphosphate diphosphatase activity"/>
    <property type="evidence" value="ECO:0007669"/>
    <property type="project" value="InterPro"/>
</dbReference>
<sequence>MKVIWFASQNENKIKEVKEMIPEMEVKSLNDLNDTLDIPENEPTFEENARFKAKTLSKIVDGIIIADDSGLSISNLNNFPGIYSARWANPEKDWNIINEMLLEKLLQNGLVNEKQRKAFLHLL</sequence>
<comment type="similarity">
    <text evidence="1">Belongs to the HAM1 NTPase family.</text>
</comment>
<evidence type="ECO:0000256" key="2">
    <source>
        <dbReference type="ARBA" id="ARBA00022801"/>
    </source>
</evidence>
<dbReference type="Proteomes" id="UP000231823">
    <property type="component" value="Chromosome"/>
</dbReference>
<dbReference type="AlphaFoldDB" id="A0A2K8SDC1"/>
<name>A0A2K8SDC1_9MOLU</name>
<dbReference type="InterPro" id="IPR002637">
    <property type="entry name" value="RdgB/HAM1"/>
</dbReference>
<dbReference type="SUPFAM" id="SSF52972">
    <property type="entry name" value="ITPase-like"/>
    <property type="match status" value="1"/>
</dbReference>
<dbReference type="EMBL" id="CP025057">
    <property type="protein sequence ID" value="AUB31467.1"/>
    <property type="molecule type" value="Genomic_DNA"/>
</dbReference>
<dbReference type="RefSeq" id="WP_100916458.1">
    <property type="nucleotide sequence ID" value="NZ_CP025057.1"/>
</dbReference>
<organism evidence="3 4">
    <name type="scientific">Spiroplasma floricola 23-6</name>
    <dbReference type="NCBI Taxonomy" id="1336749"/>
    <lineage>
        <taxon>Bacteria</taxon>
        <taxon>Bacillati</taxon>
        <taxon>Mycoplasmatota</taxon>
        <taxon>Mollicutes</taxon>
        <taxon>Entomoplasmatales</taxon>
        <taxon>Spiroplasmataceae</taxon>
        <taxon>Spiroplasma</taxon>
    </lineage>
</organism>
<protein>
    <submittedName>
        <fullName evidence="3">DITP/XTP pyrophosphatase</fullName>
    </submittedName>
</protein>
<keyword evidence="4" id="KW-1185">Reference proteome</keyword>
<reference evidence="3 4" key="1">
    <citation type="submission" date="2017-12" db="EMBL/GenBank/DDBJ databases">
        <title>Complete genome sequence of Spiroplasma floricola 23-6 (ATCC 29989).</title>
        <authorList>
            <person name="Tsai Y.-M."/>
            <person name="Wu P.-S."/>
            <person name="Lo W.-S."/>
            <person name="Kuo C.-H."/>
        </authorList>
    </citation>
    <scope>NUCLEOTIDE SEQUENCE [LARGE SCALE GENOMIC DNA]</scope>
    <source>
        <strain evidence="3 4">23-6</strain>
    </source>
</reference>
<dbReference type="Pfam" id="PF01725">
    <property type="entry name" value="Ham1p_like"/>
    <property type="match status" value="1"/>
</dbReference>
<dbReference type="PANTHER" id="PTHR11067">
    <property type="entry name" value="INOSINE TRIPHOSPHATE PYROPHOSPHATASE/HAM1 PROTEIN"/>
    <property type="match status" value="1"/>
</dbReference>
<dbReference type="CDD" id="cd00515">
    <property type="entry name" value="HAM1"/>
    <property type="match status" value="1"/>
</dbReference>
<gene>
    <name evidence="3" type="primary">rdgB</name>
    <name evidence="3" type="ORF">SFLOR_v1c04150</name>
</gene>
<accession>A0A2K8SDC1</accession>
<evidence type="ECO:0000313" key="4">
    <source>
        <dbReference type="Proteomes" id="UP000231823"/>
    </source>
</evidence>
<dbReference type="OrthoDB" id="9807456at2"/>
<proteinExistence type="inferred from homology"/>
<dbReference type="GO" id="GO:0009143">
    <property type="term" value="P:nucleoside triphosphate catabolic process"/>
    <property type="evidence" value="ECO:0007669"/>
    <property type="project" value="InterPro"/>
</dbReference>
<evidence type="ECO:0000313" key="3">
    <source>
        <dbReference type="EMBL" id="AUB31467.1"/>
    </source>
</evidence>
<dbReference type="Gene3D" id="3.90.950.10">
    <property type="match status" value="1"/>
</dbReference>
<evidence type="ECO:0000256" key="1">
    <source>
        <dbReference type="ARBA" id="ARBA00008023"/>
    </source>
</evidence>
<dbReference type="KEGG" id="sfz:SFLOR_v1c04150"/>
<dbReference type="GO" id="GO:0005829">
    <property type="term" value="C:cytosol"/>
    <property type="evidence" value="ECO:0007669"/>
    <property type="project" value="TreeGrafter"/>
</dbReference>
<dbReference type="PANTHER" id="PTHR11067:SF9">
    <property type="entry name" value="INOSINE TRIPHOSPHATE PYROPHOSPHATASE"/>
    <property type="match status" value="1"/>
</dbReference>
<dbReference type="InterPro" id="IPR029001">
    <property type="entry name" value="ITPase-like_fam"/>
</dbReference>